<gene>
    <name evidence="2" type="ORF">AVDCRST_MAG53-386</name>
</gene>
<proteinExistence type="predicted"/>
<feature type="non-terminal residue" evidence="2">
    <location>
        <position position="1"/>
    </location>
</feature>
<dbReference type="EMBL" id="CADCVR010000015">
    <property type="protein sequence ID" value="CAA9476960.1"/>
    <property type="molecule type" value="Genomic_DNA"/>
</dbReference>
<name>A0A6J4RQY0_9ACTN</name>
<feature type="compositionally biased region" description="Low complexity" evidence="1">
    <location>
        <begin position="35"/>
        <end position="49"/>
    </location>
</feature>
<dbReference type="AlphaFoldDB" id="A0A6J4RQY0"/>
<accession>A0A6J4RQY0</accession>
<feature type="non-terminal residue" evidence="2">
    <location>
        <position position="90"/>
    </location>
</feature>
<reference evidence="2" key="1">
    <citation type="submission" date="2020-02" db="EMBL/GenBank/DDBJ databases">
        <authorList>
            <person name="Meier V. D."/>
        </authorList>
    </citation>
    <scope>NUCLEOTIDE SEQUENCE</scope>
    <source>
        <strain evidence="2">AVDCRST_MAG53</strain>
    </source>
</reference>
<feature type="region of interest" description="Disordered" evidence="1">
    <location>
        <begin position="1"/>
        <end position="90"/>
    </location>
</feature>
<organism evidence="2">
    <name type="scientific">uncultured Solirubrobacteraceae bacterium</name>
    <dbReference type="NCBI Taxonomy" id="1162706"/>
    <lineage>
        <taxon>Bacteria</taxon>
        <taxon>Bacillati</taxon>
        <taxon>Actinomycetota</taxon>
        <taxon>Thermoleophilia</taxon>
        <taxon>Solirubrobacterales</taxon>
        <taxon>Solirubrobacteraceae</taxon>
        <taxon>environmental samples</taxon>
    </lineage>
</organism>
<sequence length="90" mass="9800">DQIPAQGRAPAADRVGHRRPEARREAVGRGRRQPGARYRAGARPPGAAHPGRDPGGDALQTDPHGDGPRPARRRREVGGHLDRQDRRGRV</sequence>
<feature type="compositionally biased region" description="Basic and acidic residues" evidence="1">
    <location>
        <begin position="14"/>
        <end position="28"/>
    </location>
</feature>
<evidence type="ECO:0000256" key="1">
    <source>
        <dbReference type="SAM" id="MobiDB-lite"/>
    </source>
</evidence>
<feature type="compositionally biased region" description="Basic and acidic residues" evidence="1">
    <location>
        <begin position="76"/>
        <end position="90"/>
    </location>
</feature>
<evidence type="ECO:0000313" key="2">
    <source>
        <dbReference type="EMBL" id="CAA9476960.1"/>
    </source>
</evidence>
<protein>
    <submittedName>
        <fullName evidence="2">Uncharacterized protein</fullName>
    </submittedName>
</protein>